<evidence type="ECO:0000256" key="3">
    <source>
        <dbReference type="ARBA" id="ARBA00015991"/>
    </source>
</evidence>
<evidence type="ECO:0000313" key="10">
    <source>
        <dbReference type="Proteomes" id="UP000199256"/>
    </source>
</evidence>
<dbReference type="STRING" id="1396821.SAMN05444515_10734"/>
<dbReference type="PRINTS" id="PR00112">
    <property type="entry name" value="ACYLPHPHTASE"/>
</dbReference>
<evidence type="ECO:0000256" key="6">
    <source>
        <dbReference type="RuleBase" id="RU000553"/>
    </source>
</evidence>
<dbReference type="NCBIfam" id="NF011022">
    <property type="entry name" value="PRK14451.1"/>
    <property type="match status" value="1"/>
</dbReference>
<dbReference type="RefSeq" id="WP_090252974.1">
    <property type="nucleotide sequence ID" value="NZ_FOAA01000007.1"/>
</dbReference>
<dbReference type="PANTHER" id="PTHR47268">
    <property type="entry name" value="ACYLPHOSPHATASE"/>
    <property type="match status" value="1"/>
</dbReference>
<proteinExistence type="inferred from homology"/>
<sequence length="93" mass="10135">MSQADHQAMRCWISGRVQGVFFRASTQDKAQALGLDGYAMNLSDGRVEVVAQGPESALESLGQWLRQGPPKARVDSVDCEAFAGRVEPGFHTR</sequence>
<dbReference type="InterPro" id="IPR020456">
    <property type="entry name" value="Acylphosphatase"/>
</dbReference>
<organism evidence="9 10">
    <name type="scientific">Ectothiorhodospira marina</name>
    <dbReference type="NCBI Taxonomy" id="1396821"/>
    <lineage>
        <taxon>Bacteria</taxon>
        <taxon>Pseudomonadati</taxon>
        <taxon>Pseudomonadota</taxon>
        <taxon>Gammaproteobacteria</taxon>
        <taxon>Chromatiales</taxon>
        <taxon>Ectothiorhodospiraceae</taxon>
        <taxon>Ectothiorhodospira</taxon>
    </lineage>
</organism>
<dbReference type="Gene3D" id="3.30.70.100">
    <property type="match status" value="1"/>
</dbReference>
<dbReference type="PROSITE" id="PS00150">
    <property type="entry name" value="ACYLPHOSPHATASE_1"/>
    <property type="match status" value="1"/>
</dbReference>
<dbReference type="PROSITE" id="PS51160">
    <property type="entry name" value="ACYLPHOSPHATASE_3"/>
    <property type="match status" value="1"/>
</dbReference>
<keyword evidence="10" id="KW-1185">Reference proteome</keyword>
<dbReference type="GO" id="GO:0003998">
    <property type="term" value="F:acylphosphatase activity"/>
    <property type="evidence" value="ECO:0007669"/>
    <property type="project" value="UniProtKB-EC"/>
</dbReference>
<evidence type="ECO:0000256" key="1">
    <source>
        <dbReference type="ARBA" id="ARBA00005614"/>
    </source>
</evidence>
<feature type="active site" evidence="5">
    <location>
        <position position="41"/>
    </location>
</feature>
<comment type="similarity">
    <text evidence="1 7">Belongs to the acylphosphatase family.</text>
</comment>
<name>A0A1H7L719_9GAMM</name>
<gene>
    <name evidence="9" type="ORF">SAMN05444515_10734</name>
</gene>
<evidence type="ECO:0000256" key="7">
    <source>
        <dbReference type="RuleBase" id="RU004168"/>
    </source>
</evidence>
<evidence type="ECO:0000256" key="5">
    <source>
        <dbReference type="PROSITE-ProRule" id="PRU00520"/>
    </source>
</evidence>
<dbReference type="OrthoDB" id="5295388at2"/>
<evidence type="ECO:0000256" key="2">
    <source>
        <dbReference type="ARBA" id="ARBA00012150"/>
    </source>
</evidence>
<reference evidence="10" key="1">
    <citation type="submission" date="2016-10" db="EMBL/GenBank/DDBJ databases">
        <authorList>
            <person name="Varghese N."/>
            <person name="Submissions S."/>
        </authorList>
    </citation>
    <scope>NUCLEOTIDE SEQUENCE [LARGE SCALE GENOMIC DNA]</scope>
    <source>
        <strain evidence="10">DSM 241</strain>
    </source>
</reference>
<evidence type="ECO:0000313" key="9">
    <source>
        <dbReference type="EMBL" id="SEK94630.1"/>
    </source>
</evidence>
<dbReference type="Proteomes" id="UP000199256">
    <property type="component" value="Unassembled WGS sequence"/>
</dbReference>
<dbReference type="InterPro" id="IPR017968">
    <property type="entry name" value="Acylphosphatase_CS"/>
</dbReference>
<comment type="catalytic activity">
    <reaction evidence="4 5 6">
        <text>an acyl phosphate + H2O = a carboxylate + phosphate + H(+)</text>
        <dbReference type="Rhea" id="RHEA:14965"/>
        <dbReference type="ChEBI" id="CHEBI:15377"/>
        <dbReference type="ChEBI" id="CHEBI:15378"/>
        <dbReference type="ChEBI" id="CHEBI:29067"/>
        <dbReference type="ChEBI" id="CHEBI:43474"/>
        <dbReference type="ChEBI" id="CHEBI:59918"/>
        <dbReference type="EC" id="3.6.1.7"/>
    </reaction>
</comment>
<dbReference type="AlphaFoldDB" id="A0A1H7L719"/>
<dbReference type="SUPFAM" id="SSF54975">
    <property type="entry name" value="Acylphosphatase/BLUF domain-like"/>
    <property type="match status" value="1"/>
</dbReference>
<feature type="active site" evidence="5">
    <location>
        <position position="23"/>
    </location>
</feature>
<dbReference type="EMBL" id="FOAA01000007">
    <property type="protein sequence ID" value="SEK94630.1"/>
    <property type="molecule type" value="Genomic_DNA"/>
</dbReference>
<dbReference type="PROSITE" id="PS00151">
    <property type="entry name" value="ACYLPHOSPHATASE_2"/>
    <property type="match status" value="1"/>
</dbReference>
<dbReference type="Pfam" id="PF00708">
    <property type="entry name" value="Acylphosphatase"/>
    <property type="match status" value="1"/>
</dbReference>
<feature type="domain" description="Acylphosphatase-like" evidence="8">
    <location>
        <begin position="8"/>
        <end position="93"/>
    </location>
</feature>
<evidence type="ECO:0000256" key="4">
    <source>
        <dbReference type="ARBA" id="ARBA00047645"/>
    </source>
</evidence>
<dbReference type="EC" id="3.6.1.7" evidence="2 5"/>
<accession>A0A1H7L719</accession>
<protein>
    <recommendedName>
        <fullName evidence="3 5">Acylphosphatase</fullName>
        <ecNumber evidence="2 5">3.6.1.7</ecNumber>
    </recommendedName>
</protein>
<dbReference type="PANTHER" id="PTHR47268:SF4">
    <property type="entry name" value="ACYLPHOSPHATASE"/>
    <property type="match status" value="1"/>
</dbReference>
<keyword evidence="5 6" id="KW-0378">Hydrolase</keyword>
<evidence type="ECO:0000259" key="8">
    <source>
        <dbReference type="PROSITE" id="PS51160"/>
    </source>
</evidence>
<dbReference type="InterPro" id="IPR036046">
    <property type="entry name" value="Acylphosphatase-like_dom_sf"/>
</dbReference>
<dbReference type="InterPro" id="IPR001792">
    <property type="entry name" value="Acylphosphatase-like_dom"/>
</dbReference>